<feature type="compositionally biased region" description="Low complexity" evidence="2">
    <location>
        <begin position="7"/>
        <end position="22"/>
    </location>
</feature>
<feature type="region of interest" description="Disordered" evidence="2">
    <location>
        <begin position="1"/>
        <end position="22"/>
    </location>
</feature>
<dbReference type="EMBL" id="JAZDWU010000003">
    <property type="protein sequence ID" value="KAL0009436.1"/>
    <property type="molecule type" value="Genomic_DNA"/>
</dbReference>
<evidence type="ECO:0000313" key="4">
    <source>
        <dbReference type="Proteomes" id="UP001459277"/>
    </source>
</evidence>
<dbReference type="Proteomes" id="UP001459277">
    <property type="component" value="Unassembled WGS sequence"/>
</dbReference>
<evidence type="ECO:0000256" key="1">
    <source>
        <dbReference type="SAM" id="Coils"/>
    </source>
</evidence>
<organism evidence="3 4">
    <name type="scientific">Lithocarpus litseifolius</name>
    <dbReference type="NCBI Taxonomy" id="425828"/>
    <lineage>
        <taxon>Eukaryota</taxon>
        <taxon>Viridiplantae</taxon>
        <taxon>Streptophyta</taxon>
        <taxon>Embryophyta</taxon>
        <taxon>Tracheophyta</taxon>
        <taxon>Spermatophyta</taxon>
        <taxon>Magnoliopsida</taxon>
        <taxon>eudicotyledons</taxon>
        <taxon>Gunneridae</taxon>
        <taxon>Pentapetalae</taxon>
        <taxon>rosids</taxon>
        <taxon>fabids</taxon>
        <taxon>Fagales</taxon>
        <taxon>Fagaceae</taxon>
        <taxon>Lithocarpus</taxon>
    </lineage>
</organism>
<keyword evidence="4" id="KW-1185">Reference proteome</keyword>
<dbReference type="AlphaFoldDB" id="A0AAW2DK49"/>
<proteinExistence type="predicted"/>
<protein>
    <submittedName>
        <fullName evidence="3">Uncharacterized protein</fullName>
    </submittedName>
</protein>
<accession>A0AAW2DK49</accession>
<sequence>MRQRTMSSSSTGPSSIPSPISLSVPQSSPSLLLSVNTISSCALKISSTLNSEKLYKIRGKYQILDDVHTRLTVEGEWCCTPNSSWVGFYEAYFLGSLRLSLNALTGEILFRLGITPNQLIPNGWRIIEAMQVLWREVFEGNHPLTIVEFLYCYKPSEINQSIGMATMNKNKEKEIVGGEDVTRLEKVTPAETRLARVSLKHSIPSSFEKRKVATNDVDKSETLAWYKFKQIVKTEDVSICYDMPMSEFERSTIHDLFKVMSKFMTASMQPKDLDKEKKRLDFQVRELEGDLRRNSEENMKLKHTSKKFSTEVKELKELVEKLKIDIVKKETHLDHLQRTNDDFSKTKEEIIAEFKASSAFSKITDEHYVASFEDFR</sequence>
<evidence type="ECO:0000256" key="2">
    <source>
        <dbReference type="SAM" id="MobiDB-lite"/>
    </source>
</evidence>
<keyword evidence="1" id="KW-0175">Coiled coil</keyword>
<reference evidence="3 4" key="1">
    <citation type="submission" date="2024-01" db="EMBL/GenBank/DDBJ databases">
        <title>A telomere-to-telomere, gap-free genome of sweet tea (Lithocarpus litseifolius).</title>
        <authorList>
            <person name="Zhou J."/>
        </authorList>
    </citation>
    <scope>NUCLEOTIDE SEQUENCE [LARGE SCALE GENOMIC DNA]</scope>
    <source>
        <strain evidence="3">Zhou-2022a</strain>
        <tissue evidence="3">Leaf</tissue>
    </source>
</reference>
<comment type="caution">
    <text evidence="3">The sequence shown here is derived from an EMBL/GenBank/DDBJ whole genome shotgun (WGS) entry which is preliminary data.</text>
</comment>
<evidence type="ECO:0000313" key="3">
    <source>
        <dbReference type="EMBL" id="KAL0009436.1"/>
    </source>
</evidence>
<feature type="coiled-coil region" evidence="1">
    <location>
        <begin position="284"/>
        <end position="353"/>
    </location>
</feature>
<gene>
    <name evidence="3" type="ORF">SO802_010938</name>
</gene>
<name>A0AAW2DK49_9ROSI</name>